<dbReference type="InterPro" id="IPR042350">
    <property type="entry name" value="ATRAID"/>
</dbReference>
<reference evidence="4" key="1">
    <citation type="submission" date="2021-01" db="EMBL/GenBank/DDBJ databases">
        <authorList>
            <person name="Zahm M."/>
            <person name="Roques C."/>
            <person name="Cabau C."/>
            <person name="Klopp C."/>
            <person name="Donnadieu C."/>
            <person name="Jouanno E."/>
            <person name="Lampietro C."/>
            <person name="Louis A."/>
            <person name="Herpin A."/>
            <person name="Echchiki A."/>
            <person name="Berthelot C."/>
            <person name="Parey E."/>
            <person name="Roest-Crollius H."/>
            <person name="Braasch I."/>
            <person name="Postlethwait J."/>
            <person name="Bobe J."/>
            <person name="Montfort J."/>
            <person name="Bouchez O."/>
            <person name="Begum T."/>
            <person name="Mejri S."/>
            <person name="Adams A."/>
            <person name="Chen W.-J."/>
            <person name="Guiguen Y."/>
        </authorList>
    </citation>
    <scope>NUCLEOTIDE SEQUENCE</scope>
    <source>
        <tissue evidence="4">Blood</tissue>
    </source>
</reference>
<sequence length="231" mass="25082">MTATRPCRTVIAVMVLVILDCFNTSFQRAVFQVCTLCKGTLQNGTVVGDFCTSSKGRVEGRCCLGNETQDIDSITGLDLSNCSLRQVEDLTEAATAKIVDLSENPIINMSETLFQGFTQLQYLQLPARLACPGGNASWEKMEIKEGVCLCEGQRNTCDQAGHMSWDCPLNSLCAPNGPGFFQCSCVDSHHGYKCLREGQFPLAEVLGILGGATVLVSALLWITQRRKAKSV</sequence>
<keyword evidence="5" id="KW-1185">Reference proteome</keyword>
<evidence type="ECO:0000256" key="2">
    <source>
        <dbReference type="SAM" id="SignalP"/>
    </source>
</evidence>
<evidence type="ECO:0000256" key="1">
    <source>
        <dbReference type="SAM" id="Phobius"/>
    </source>
</evidence>
<feature type="domain" description="EGF-like" evidence="3">
    <location>
        <begin position="183"/>
        <end position="194"/>
    </location>
</feature>
<dbReference type="PANTHER" id="PTHR15926">
    <property type="entry name" value="ALL-TRANS RETINOIC ACID-INDUCED DIFFERENTIATION FACTOR"/>
    <property type="match status" value="1"/>
</dbReference>
<keyword evidence="1" id="KW-0812">Transmembrane</keyword>
<keyword evidence="2" id="KW-0732">Signal</keyword>
<dbReference type="OrthoDB" id="9989713at2759"/>
<dbReference type="InterPro" id="IPR032675">
    <property type="entry name" value="LRR_dom_sf"/>
</dbReference>
<dbReference type="GO" id="GO:0045669">
    <property type="term" value="P:positive regulation of osteoblast differentiation"/>
    <property type="evidence" value="ECO:0007669"/>
    <property type="project" value="TreeGrafter"/>
</dbReference>
<proteinExistence type="predicted"/>
<comment type="caution">
    <text evidence="4">The sequence shown here is derived from an EMBL/GenBank/DDBJ whole genome shotgun (WGS) entry which is preliminary data.</text>
</comment>
<keyword evidence="1" id="KW-1133">Transmembrane helix</keyword>
<accession>A0A8T3DM36</accession>
<evidence type="ECO:0000313" key="4">
    <source>
        <dbReference type="EMBL" id="KAI1897200.1"/>
    </source>
</evidence>
<evidence type="ECO:0000259" key="3">
    <source>
        <dbReference type="PROSITE" id="PS00022"/>
    </source>
</evidence>
<dbReference type="Gene3D" id="3.80.10.10">
    <property type="entry name" value="Ribonuclease Inhibitor"/>
    <property type="match status" value="1"/>
</dbReference>
<evidence type="ECO:0000313" key="5">
    <source>
        <dbReference type="Proteomes" id="UP000829720"/>
    </source>
</evidence>
<name>A0A8T3DM36_9TELE</name>
<dbReference type="PROSITE" id="PS00022">
    <property type="entry name" value="EGF_1"/>
    <property type="match status" value="1"/>
</dbReference>
<organism evidence="4 5">
    <name type="scientific">Albula goreensis</name>
    <dbReference type="NCBI Taxonomy" id="1534307"/>
    <lineage>
        <taxon>Eukaryota</taxon>
        <taxon>Metazoa</taxon>
        <taxon>Chordata</taxon>
        <taxon>Craniata</taxon>
        <taxon>Vertebrata</taxon>
        <taxon>Euteleostomi</taxon>
        <taxon>Actinopterygii</taxon>
        <taxon>Neopterygii</taxon>
        <taxon>Teleostei</taxon>
        <taxon>Albuliformes</taxon>
        <taxon>Albulidae</taxon>
        <taxon>Albula</taxon>
    </lineage>
</organism>
<protein>
    <recommendedName>
        <fullName evidence="3">EGF-like domain-containing protein</fullName>
    </recommendedName>
</protein>
<feature type="transmembrane region" description="Helical" evidence="1">
    <location>
        <begin position="202"/>
        <end position="222"/>
    </location>
</feature>
<dbReference type="AlphaFoldDB" id="A0A8T3DM36"/>
<dbReference type="SUPFAM" id="SSF52058">
    <property type="entry name" value="L domain-like"/>
    <property type="match status" value="1"/>
</dbReference>
<dbReference type="EMBL" id="JAERUA010000007">
    <property type="protein sequence ID" value="KAI1897200.1"/>
    <property type="molecule type" value="Genomic_DNA"/>
</dbReference>
<feature type="chain" id="PRO_5035900474" description="EGF-like domain-containing protein" evidence="2">
    <location>
        <begin position="28"/>
        <end position="231"/>
    </location>
</feature>
<dbReference type="Proteomes" id="UP000829720">
    <property type="component" value="Unassembled WGS sequence"/>
</dbReference>
<feature type="signal peptide" evidence="2">
    <location>
        <begin position="1"/>
        <end position="27"/>
    </location>
</feature>
<gene>
    <name evidence="4" type="ORF">AGOR_G00080770</name>
</gene>
<keyword evidence="1" id="KW-0472">Membrane</keyword>
<dbReference type="InterPro" id="IPR000742">
    <property type="entry name" value="EGF"/>
</dbReference>
<dbReference type="PANTHER" id="PTHR15926:SF1">
    <property type="entry name" value="ALL-TRANS RETINOIC ACID-INDUCED DIFFERENTIATION FACTOR"/>
    <property type="match status" value="1"/>
</dbReference>